<protein>
    <submittedName>
        <fullName evidence="2">Uncharacterized protein</fullName>
    </submittedName>
</protein>
<keyword evidence="1" id="KW-0812">Transmembrane</keyword>
<name>A0A2P2PPK7_RHIMU</name>
<reference evidence="2" key="1">
    <citation type="submission" date="2018-02" db="EMBL/GenBank/DDBJ databases">
        <title>Rhizophora mucronata_Transcriptome.</title>
        <authorList>
            <person name="Meera S.P."/>
            <person name="Sreeshan A."/>
            <person name="Augustine A."/>
        </authorList>
    </citation>
    <scope>NUCLEOTIDE SEQUENCE</scope>
    <source>
        <tissue evidence="2">Leaf</tissue>
    </source>
</reference>
<accession>A0A2P2PPK7</accession>
<keyword evidence="1" id="KW-1133">Transmembrane helix</keyword>
<keyword evidence="1" id="KW-0472">Membrane</keyword>
<dbReference type="EMBL" id="GGEC01076204">
    <property type="protein sequence ID" value="MBX56688.1"/>
    <property type="molecule type" value="Transcribed_RNA"/>
</dbReference>
<dbReference type="AlphaFoldDB" id="A0A2P2PPK7"/>
<evidence type="ECO:0000256" key="1">
    <source>
        <dbReference type="SAM" id="Phobius"/>
    </source>
</evidence>
<feature type="transmembrane region" description="Helical" evidence="1">
    <location>
        <begin position="33"/>
        <end position="54"/>
    </location>
</feature>
<organism evidence="2">
    <name type="scientific">Rhizophora mucronata</name>
    <name type="common">Asiatic mangrove</name>
    <dbReference type="NCBI Taxonomy" id="61149"/>
    <lineage>
        <taxon>Eukaryota</taxon>
        <taxon>Viridiplantae</taxon>
        <taxon>Streptophyta</taxon>
        <taxon>Embryophyta</taxon>
        <taxon>Tracheophyta</taxon>
        <taxon>Spermatophyta</taxon>
        <taxon>Magnoliopsida</taxon>
        <taxon>eudicotyledons</taxon>
        <taxon>Gunneridae</taxon>
        <taxon>Pentapetalae</taxon>
        <taxon>rosids</taxon>
        <taxon>fabids</taxon>
        <taxon>Malpighiales</taxon>
        <taxon>Rhizophoraceae</taxon>
        <taxon>Rhizophora</taxon>
    </lineage>
</organism>
<evidence type="ECO:0000313" key="2">
    <source>
        <dbReference type="EMBL" id="MBX56688.1"/>
    </source>
</evidence>
<proteinExistence type="predicted"/>
<sequence>MRLQLNVFLCCPHPVQSNSKAYSDVCFNDTKVTIYHAIQNSIFAICSFYVSVFLRTGKSKNNSVTVVVKK</sequence>